<feature type="signal peptide" evidence="2">
    <location>
        <begin position="1"/>
        <end position="21"/>
    </location>
</feature>
<gene>
    <name evidence="3" type="ORF">NVI5450_2843</name>
</gene>
<feature type="region of interest" description="Disordered" evidence="1">
    <location>
        <begin position="43"/>
        <end position="64"/>
    </location>
</feature>
<dbReference type="EMBL" id="FPLD01000073">
    <property type="protein sequence ID" value="SGZ04935.1"/>
    <property type="molecule type" value="Genomic_DNA"/>
</dbReference>
<feature type="chain" id="PRO_5013109063" evidence="2">
    <location>
        <begin position="22"/>
        <end position="125"/>
    </location>
</feature>
<keyword evidence="2" id="KW-0732">Signal</keyword>
<name>A0A1L0EHZ5_9GAMM</name>
<proteinExistence type="predicted"/>
<sequence>MRIALLILLILINTFSLPLQAMSMRTMPANIFCDMPNMPCSSQNSMSKIQHDNPQLQHSKNQYNDDDCSKMDNCSDCNTTCVSSFINYNNKPLLNPHKQSNSLRYELTPPLKQHQDSLYRPPLIS</sequence>
<accession>A0A1L0EHZ5</accession>
<reference evidence="3 4" key="1">
    <citation type="submission" date="2016-11" db="EMBL/GenBank/DDBJ databases">
        <authorList>
            <person name="Jaros S."/>
            <person name="Januszkiewicz K."/>
            <person name="Wedrychowicz H."/>
        </authorList>
    </citation>
    <scope>NUCLEOTIDE SEQUENCE [LARGE SCALE GENOMIC DNA]</scope>
    <source>
        <strain evidence="3">NVI 5450</strain>
    </source>
</reference>
<evidence type="ECO:0000256" key="1">
    <source>
        <dbReference type="SAM" id="MobiDB-lite"/>
    </source>
</evidence>
<organism evidence="3 4">
    <name type="scientific">Moritella viscosa</name>
    <dbReference type="NCBI Taxonomy" id="80854"/>
    <lineage>
        <taxon>Bacteria</taxon>
        <taxon>Pseudomonadati</taxon>
        <taxon>Pseudomonadota</taxon>
        <taxon>Gammaproteobacteria</taxon>
        <taxon>Alteromonadales</taxon>
        <taxon>Moritellaceae</taxon>
        <taxon>Moritella</taxon>
    </lineage>
</organism>
<evidence type="ECO:0000313" key="3">
    <source>
        <dbReference type="EMBL" id="SGZ04935.1"/>
    </source>
</evidence>
<dbReference type="Proteomes" id="UP000183794">
    <property type="component" value="Unassembled WGS sequence"/>
</dbReference>
<evidence type="ECO:0000256" key="2">
    <source>
        <dbReference type="SAM" id="SignalP"/>
    </source>
</evidence>
<feature type="compositionally biased region" description="Polar residues" evidence="1">
    <location>
        <begin position="43"/>
        <end position="62"/>
    </location>
</feature>
<dbReference type="AlphaFoldDB" id="A0A1L0EHZ5"/>
<evidence type="ECO:0000313" key="4">
    <source>
        <dbReference type="Proteomes" id="UP000183794"/>
    </source>
</evidence>
<protein>
    <submittedName>
        <fullName evidence="3">Uncharacterized protein</fullName>
    </submittedName>
</protein>